<sequence>MLFTRKKNKVDRWIGRNYVLSNFTIVFKLSSVGRPNLGHFPTAGPCTQGVCVPGPITHRPDGSTLITHSAHIPDQHPVCSPVARLPTGGWTERDLHCLIFCQFCETRLRTHNFTASVHSIFIIHIFPRSVLDIPLNHHKCCQKETTIHYILRFLCCKLRANAINIFSIFFHAFMCVPCKLLYKQNHMKLFMSALLDVSATVLGFSNRKTAKTFFSPPKTSIRVGVSRFVAVAQPATGADLSVLDVSCRCGSWSGRQVNGDGSLSIYQCPAGAGAGGEPGKSLSAALTQRRGLRSGPVPLLFTHTRKSLQLSRGVHIGVAAGLF</sequence>
<reference evidence="1" key="1">
    <citation type="submission" date="2021-01" db="EMBL/GenBank/DDBJ databases">
        <title>A chromosome-scale assembly of European eel, Anguilla anguilla.</title>
        <authorList>
            <person name="Henkel C."/>
            <person name="Jong-Raadsen S.A."/>
            <person name="Dufour S."/>
            <person name="Weltzien F.-A."/>
            <person name="Palstra A.P."/>
            <person name="Pelster B."/>
            <person name="Spaink H.P."/>
            <person name="Van Den Thillart G.E."/>
            <person name="Jansen H."/>
            <person name="Zahm M."/>
            <person name="Klopp C."/>
            <person name="Cedric C."/>
            <person name="Louis A."/>
            <person name="Berthelot C."/>
            <person name="Parey E."/>
            <person name="Roest Crollius H."/>
            <person name="Montfort J."/>
            <person name="Robinson-Rechavi M."/>
            <person name="Bucao C."/>
            <person name="Bouchez O."/>
            <person name="Gislard M."/>
            <person name="Lluch J."/>
            <person name="Milhes M."/>
            <person name="Lampietro C."/>
            <person name="Lopez Roques C."/>
            <person name="Donnadieu C."/>
            <person name="Braasch I."/>
            <person name="Desvignes T."/>
            <person name="Postlethwait J."/>
            <person name="Bobe J."/>
            <person name="Guiguen Y."/>
            <person name="Dirks R."/>
        </authorList>
    </citation>
    <scope>NUCLEOTIDE SEQUENCE</scope>
    <source>
        <strain evidence="1">Tag_6206</strain>
        <tissue evidence="1">Liver</tissue>
    </source>
</reference>
<name>A0A9D3S2X9_ANGAN</name>
<evidence type="ECO:0000313" key="1">
    <source>
        <dbReference type="EMBL" id="KAG5850301.1"/>
    </source>
</evidence>
<evidence type="ECO:0000313" key="2">
    <source>
        <dbReference type="Proteomes" id="UP001044222"/>
    </source>
</evidence>
<accession>A0A9D3S2X9</accession>
<dbReference type="AlphaFoldDB" id="A0A9D3S2X9"/>
<comment type="caution">
    <text evidence="1">The sequence shown here is derived from an EMBL/GenBank/DDBJ whole genome shotgun (WGS) entry which is preliminary data.</text>
</comment>
<dbReference type="EMBL" id="JAFIRN010000004">
    <property type="protein sequence ID" value="KAG5850301.1"/>
    <property type="molecule type" value="Genomic_DNA"/>
</dbReference>
<proteinExistence type="predicted"/>
<dbReference type="Proteomes" id="UP001044222">
    <property type="component" value="Unassembled WGS sequence"/>
</dbReference>
<gene>
    <name evidence="1" type="ORF">ANANG_G00080780</name>
</gene>
<protein>
    <submittedName>
        <fullName evidence="1">Uncharacterized protein</fullName>
    </submittedName>
</protein>
<keyword evidence="2" id="KW-1185">Reference proteome</keyword>
<organism evidence="1 2">
    <name type="scientific">Anguilla anguilla</name>
    <name type="common">European freshwater eel</name>
    <name type="synonym">Muraena anguilla</name>
    <dbReference type="NCBI Taxonomy" id="7936"/>
    <lineage>
        <taxon>Eukaryota</taxon>
        <taxon>Metazoa</taxon>
        <taxon>Chordata</taxon>
        <taxon>Craniata</taxon>
        <taxon>Vertebrata</taxon>
        <taxon>Euteleostomi</taxon>
        <taxon>Actinopterygii</taxon>
        <taxon>Neopterygii</taxon>
        <taxon>Teleostei</taxon>
        <taxon>Anguilliformes</taxon>
        <taxon>Anguillidae</taxon>
        <taxon>Anguilla</taxon>
    </lineage>
</organism>